<accession>A0A5A8E9E7</accession>
<dbReference type="SUPFAM" id="SSF52540">
    <property type="entry name" value="P-loop containing nucleoside triphosphate hydrolases"/>
    <property type="match status" value="1"/>
</dbReference>
<dbReference type="AlphaFoldDB" id="A0A5A8E9E7"/>
<gene>
    <name evidence="1" type="ORF">FNF27_06054</name>
</gene>
<protein>
    <recommendedName>
        <fullName evidence="3">G domain-containing protein</fullName>
    </recommendedName>
</protein>
<dbReference type="InterPro" id="IPR027417">
    <property type="entry name" value="P-loop_NTPase"/>
</dbReference>
<name>A0A5A8E9E7_CAFRO</name>
<evidence type="ECO:0000313" key="1">
    <source>
        <dbReference type="EMBL" id="KAA0172481.1"/>
    </source>
</evidence>
<dbReference type="Proteomes" id="UP000322899">
    <property type="component" value="Unassembled WGS sequence"/>
</dbReference>
<dbReference type="EMBL" id="VLTO01000048">
    <property type="protein sequence ID" value="KAA0172481.1"/>
    <property type="molecule type" value="Genomic_DNA"/>
</dbReference>
<organism evidence="1 2">
    <name type="scientific">Cafeteria roenbergensis</name>
    <name type="common">Marine flagellate</name>
    <dbReference type="NCBI Taxonomy" id="33653"/>
    <lineage>
        <taxon>Eukaryota</taxon>
        <taxon>Sar</taxon>
        <taxon>Stramenopiles</taxon>
        <taxon>Bigyra</taxon>
        <taxon>Opalozoa</taxon>
        <taxon>Bicosoecida</taxon>
        <taxon>Cafeteriaceae</taxon>
        <taxon>Cafeteria</taxon>
    </lineage>
</organism>
<dbReference type="Gene3D" id="3.40.50.300">
    <property type="entry name" value="P-loop containing nucleotide triphosphate hydrolases"/>
    <property type="match status" value="1"/>
</dbReference>
<comment type="caution">
    <text evidence="1">The sequence shown here is derived from an EMBL/GenBank/DDBJ whole genome shotgun (WGS) entry which is preliminary data.</text>
</comment>
<dbReference type="OrthoDB" id="1716625at2759"/>
<evidence type="ECO:0008006" key="3">
    <source>
        <dbReference type="Google" id="ProtNLM"/>
    </source>
</evidence>
<reference evidence="1 2" key="1">
    <citation type="submission" date="2019-07" db="EMBL/GenBank/DDBJ databases">
        <title>Genomes of Cafeteria roenbergensis.</title>
        <authorList>
            <person name="Fischer M.G."/>
            <person name="Hackl T."/>
            <person name="Roman M."/>
        </authorList>
    </citation>
    <scope>NUCLEOTIDE SEQUENCE [LARGE SCALE GENOMIC DNA]</scope>
    <source>
        <strain evidence="1 2">E4-10P</strain>
    </source>
</reference>
<evidence type="ECO:0000313" key="2">
    <source>
        <dbReference type="Proteomes" id="UP000322899"/>
    </source>
</evidence>
<proteinExistence type="predicted"/>
<sequence>MATRSFPEVEDEILTAVQGCYEGGTAQVGGFESLGLERLAQTATAEQRAAGLGAEWGMPPLRPRRRAAVMLVGNHSAGKSSLANFLAGAHVQEESAPIETRGFTLITGASSDWGAAHTLLPQDRGLCEQFAGVVRVQGRLALEQCPHVFSALAAAPPREAYSSDVSPDRASAH</sequence>